<protein>
    <submittedName>
        <fullName evidence="2">Uncharacterized protein</fullName>
    </submittedName>
</protein>
<dbReference type="Proteomes" id="UP000315403">
    <property type="component" value="Unassembled WGS sequence"/>
</dbReference>
<evidence type="ECO:0000256" key="1">
    <source>
        <dbReference type="SAM" id="MobiDB-lite"/>
    </source>
</evidence>
<gene>
    <name evidence="2" type="ORF">DLNHIDIE_02157</name>
</gene>
<proteinExistence type="predicted"/>
<comment type="caution">
    <text evidence="2">The sequence shown here is derived from an EMBL/GenBank/DDBJ whole genome shotgun (WGS) entry which is preliminary data.</text>
</comment>
<organism evidence="2 3">
    <name type="scientific">Acidithiobacillus thiooxidans ATCC 19377</name>
    <dbReference type="NCBI Taxonomy" id="637390"/>
    <lineage>
        <taxon>Bacteria</taxon>
        <taxon>Pseudomonadati</taxon>
        <taxon>Pseudomonadota</taxon>
        <taxon>Acidithiobacillia</taxon>
        <taxon>Acidithiobacillales</taxon>
        <taxon>Acidithiobacillaceae</taxon>
        <taxon>Acidithiobacillus</taxon>
    </lineage>
</organism>
<reference evidence="2 3" key="1">
    <citation type="submission" date="2019-03" db="EMBL/GenBank/DDBJ databases">
        <title>New insights into Acidothiobacillus thiooxidans sulfur metabolism through coupled gene expression, solution geochemistry, microscopy and spectroscopy analyses.</title>
        <authorList>
            <person name="Camacho D."/>
            <person name="Frazao R."/>
            <person name="Fouillen A."/>
            <person name="Nanci A."/>
            <person name="Lang B.F."/>
            <person name="Apte S.C."/>
            <person name="Baron C."/>
            <person name="Warren L.A."/>
        </authorList>
    </citation>
    <scope>NUCLEOTIDE SEQUENCE [LARGE SCALE GENOMIC DNA]</scope>
    <source>
        <strain evidence="2 3">ATCC 19377</strain>
    </source>
</reference>
<dbReference type="AlphaFoldDB" id="A0A543Q7G9"/>
<accession>A0A543Q7G9</accession>
<evidence type="ECO:0000313" key="2">
    <source>
        <dbReference type="EMBL" id="TQN52269.1"/>
    </source>
</evidence>
<dbReference type="EMBL" id="SZUV01000001">
    <property type="protein sequence ID" value="TQN52269.1"/>
    <property type="molecule type" value="Genomic_DNA"/>
</dbReference>
<name>A0A543Q7G9_ACITH</name>
<evidence type="ECO:0000313" key="3">
    <source>
        <dbReference type="Proteomes" id="UP000315403"/>
    </source>
</evidence>
<feature type="region of interest" description="Disordered" evidence="1">
    <location>
        <begin position="19"/>
        <end position="47"/>
    </location>
</feature>
<sequence>MPIPLDRLRALADIMRILHRPHPHRRPEGQRVPGRITSNRGRRPRHPLREGFYGRVCLVKVRQFFCKQV</sequence>